<accession>A0A6L0XGK0</accession>
<feature type="region of interest" description="Disordered" evidence="2">
    <location>
        <begin position="677"/>
        <end position="696"/>
    </location>
</feature>
<evidence type="ECO:0000313" key="3">
    <source>
        <dbReference type="EMBL" id="CAC9493378.1"/>
    </source>
</evidence>
<feature type="coiled-coil region" evidence="1">
    <location>
        <begin position="95"/>
        <end position="178"/>
    </location>
</feature>
<feature type="compositionally biased region" description="Polar residues" evidence="2">
    <location>
        <begin position="280"/>
        <end position="292"/>
    </location>
</feature>
<evidence type="ECO:0000256" key="1">
    <source>
        <dbReference type="SAM" id="Coils"/>
    </source>
</evidence>
<dbReference type="EMBL" id="LR812958">
    <property type="protein sequence ID" value="CAC9493378.1"/>
    <property type="molecule type" value="Genomic_DNA"/>
</dbReference>
<keyword evidence="1" id="KW-0175">Coiled coil</keyword>
<dbReference type="OMA" id="HNDNALF"/>
<feature type="region of interest" description="Disordered" evidence="2">
    <location>
        <begin position="449"/>
        <end position="468"/>
    </location>
</feature>
<gene>
    <name evidence="3" type="ORF">LINF_250007900</name>
</gene>
<sequence length="696" mass="75659">MPGSWSFSSASTPPRRRRHSPSSMIAASRVDALFEPSVRAAYIEDAVLYDAGECDVEDATIMPRETWTKNDSGYSHQCRSCQDTHRLRNSLKRIEAQYVAEIESLRLQLQEAVAQRTAAVRERNELLTSADMSVTRILQMEQDAQSLRMELVQVAQEKEQLRRRVQELEKQSVAASERHVRLAGAVVEDAEAAGRDHVESAEKGEALLLVQLRAAEWARVAEIAHRMPDETRNSGAAAAGGGAAGARCGSSCANVSGGFSPESASPVSSEKSPHRRTCSPRPSQRRSLTVSVDTHRLSFGAYSPPRHSGGESAAATSPRPGGFATAVAGATAAAGVDSARERIKRLECDLERQRTLHEMQLAEERTLTTEMQAEMDDLIENELVLLEANDRIALERDRAEDAVDVVRFLLQRLEVARCSGLVTPAEAFKGDRTLPKATCVACPEASDGGSCEAPVSPTAKQTSLRPGRLGDEPIGCEELMASALSAADETRRGVYDLRDDIARCHAAVGSTGTQQERMETLLCRVLAEVADQRRKADEAHTMLRRFARISTHNDNALFRAVGRVEETLKTPTPAAVLVKDGKAGRGTSAASRTAALEPPPPLRTEVLPRMRAMDVARFTTTTDQSAADVSNDLRQLPSRSCFVAAEDNLFDPGRVHVDSNVAAQKMAAQKMAALLLEDPLSDPSDGDVRQTPYDDY</sequence>
<protein>
    <submittedName>
        <fullName evidence="3">Hypothetical_protein_-_conserved</fullName>
    </submittedName>
</protein>
<feature type="compositionally biased region" description="Low complexity" evidence="2">
    <location>
        <begin position="1"/>
        <end position="13"/>
    </location>
</feature>
<evidence type="ECO:0000313" key="4">
    <source>
        <dbReference type="Proteomes" id="UP000255414"/>
    </source>
</evidence>
<dbReference type="AlphaFoldDB" id="A0A6L0XGK0"/>
<dbReference type="Proteomes" id="UP000255414">
    <property type="component" value="Chromosome 25"/>
</dbReference>
<feature type="region of interest" description="Disordered" evidence="2">
    <location>
        <begin position="1"/>
        <end position="23"/>
    </location>
</feature>
<dbReference type="SMR" id="A0A6L0XGK0"/>
<feature type="region of interest" description="Disordered" evidence="2">
    <location>
        <begin position="257"/>
        <end position="321"/>
    </location>
</feature>
<proteinExistence type="predicted"/>
<evidence type="ECO:0000256" key="2">
    <source>
        <dbReference type="SAM" id="MobiDB-lite"/>
    </source>
</evidence>
<organism evidence="3 4">
    <name type="scientific">Leishmania infantum</name>
    <dbReference type="NCBI Taxonomy" id="5671"/>
    <lineage>
        <taxon>Eukaryota</taxon>
        <taxon>Discoba</taxon>
        <taxon>Euglenozoa</taxon>
        <taxon>Kinetoplastea</taxon>
        <taxon>Metakinetoplastina</taxon>
        <taxon>Trypanosomatida</taxon>
        <taxon>Trypanosomatidae</taxon>
        <taxon>Leishmaniinae</taxon>
        <taxon>Leishmania</taxon>
    </lineage>
</organism>
<reference evidence="3" key="1">
    <citation type="submission" date="2020-06" db="EMBL/GenBank/DDBJ databases">
        <authorList>
            <person name="Gonzalez-de la Fuente S."/>
            <person name="Peiro-Pastor R."/>
            <person name="Rastrojo A."/>
            <person name="Moreno J."/>
            <person name="Carrasco-Ramiro F."/>
            <person name="Requena JM."/>
            <person name="Aguado B."/>
        </authorList>
    </citation>
    <scope>NUCLEOTIDE SEQUENCE</scope>
</reference>
<name>A0A6L0XGK0_LEIIN</name>